<protein>
    <submittedName>
        <fullName evidence="1">Uncharacterized protein</fullName>
    </submittedName>
</protein>
<organism evidence="1 2">
    <name type="scientific">Cupriavidus malaysiensis</name>
    <dbReference type="NCBI Taxonomy" id="367825"/>
    <lineage>
        <taxon>Bacteria</taxon>
        <taxon>Pseudomonadati</taxon>
        <taxon>Pseudomonadota</taxon>
        <taxon>Betaproteobacteria</taxon>
        <taxon>Burkholderiales</taxon>
        <taxon>Burkholderiaceae</taxon>
        <taxon>Cupriavidus</taxon>
    </lineage>
</organism>
<sequence>MEALHPSCQGMRGVDVQARLVAEGLFTATNGILFIRFEAAVFEEELLATGKRPMNDLISGVDLCHCTLGRMHQQAADGDRESQAPTL</sequence>
<dbReference type="Proteomes" id="UP000177515">
    <property type="component" value="Chromosome 1"/>
</dbReference>
<evidence type="ECO:0000313" key="2">
    <source>
        <dbReference type="Proteomes" id="UP000177515"/>
    </source>
</evidence>
<gene>
    <name evidence="1" type="ORF">BKK80_11420</name>
</gene>
<keyword evidence="2" id="KW-1185">Reference proteome</keyword>
<accession>A0ABM6F4P6</accession>
<name>A0ABM6F4P6_9BURK</name>
<proteinExistence type="predicted"/>
<reference evidence="1 2" key="1">
    <citation type="submission" date="2016-10" db="EMBL/GenBank/DDBJ databases">
        <title>Complete genome sequences of three Cupriavidus strains isolated from various Malaysian environments.</title>
        <authorList>
            <person name="Abdullah A.A.-A."/>
            <person name="Shafie N.A.H."/>
            <person name="Lau N.S."/>
        </authorList>
    </citation>
    <scope>NUCLEOTIDE SEQUENCE [LARGE SCALE GENOMIC DNA]</scope>
    <source>
        <strain evidence="1 2">USMAA1020</strain>
    </source>
</reference>
<dbReference type="EMBL" id="CP017754">
    <property type="protein sequence ID" value="AOZ06367.1"/>
    <property type="molecule type" value="Genomic_DNA"/>
</dbReference>
<evidence type="ECO:0000313" key="1">
    <source>
        <dbReference type="EMBL" id="AOZ06367.1"/>
    </source>
</evidence>